<proteinExistence type="predicted"/>
<reference evidence="1" key="1">
    <citation type="submission" date="2023-03" db="EMBL/GenBank/DDBJ databases">
        <title>Massive genome expansion in bonnet fungi (Mycena s.s.) driven by repeated elements and novel gene families across ecological guilds.</title>
        <authorList>
            <consortium name="Lawrence Berkeley National Laboratory"/>
            <person name="Harder C.B."/>
            <person name="Miyauchi S."/>
            <person name="Viragh M."/>
            <person name="Kuo A."/>
            <person name="Thoen E."/>
            <person name="Andreopoulos B."/>
            <person name="Lu D."/>
            <person name="Skrede I."/>
            <person name="Drula E."/>
            <person name="Henrissat B."/>
            <person name="Morin E."/>
            <person name="Kohler A."/>
            <person name="Barry K."/>
            <person name="LaButti K."/>
            <person name="Morin E."/>
            <person name="Salamov A."/>
            <person name="Lipzen A."/>
            <person name="Mereny Z."/>
            <person name="Hegedus B."/>
            <person name="Baldrian P."/>
            <person name="Stursova M."/>
            <person name="Weitz H."/>
            <person name="Taylor A."/>
            <person name="Grigoriev I.V."/>
            <person name="Nagy L.G."/>
            <person name="Martin F."/>
            <person name="Kauserud H."/>
        </authorList>
    </citation>
    <scope>NUCLEOTIDE SEQUENCE</scope>
    <source>
        <strain evidence="1">CBHHK188m</strain>
    </source>
</reference>
<protein>
    <submittedName>
        <fullName evidence="1">Uncharacterized protein</fullName>
    </submittedName>
</protein>
<gene>
    <name evidence="1" type="ORF">DFH07DRAFT_788206</name>
</gene>
<dbReference type="AlphaFoldDB" id="A0AAD7P1C1"/>
<evidence type="ECO:0000313" key="1">
    <source>
        <dbReference type="EMBL" id="KAJ7783558.1"/>
    </source>
</evidence>
<keyword evidence="2" id="KW-1185">Reference proteome</keyword>
<sequence length="773" mass="85305">MPDNSDTDSESDSLWPTIPDPFVESVNVPLESDSPEGGLRISDAIEEIQRVQLLDVDTVIKDTNVHTAISLASTRIVSFLDGAQADSEESHQRLVDFGQLLDLSFLEALFELRKVFHQIAAQSLAAPGSCGAIVCWVDAILFKIGDASITVASGFSLDLTTPLFPGSADVRAEDGLRAASQLPSEWHLVCGVIASDQASPAAKRLALRLSFAAFVLGPRLCRKNSPVRIPYAMVEVLDRCVNQTRATGFSTSRAGDQLAIQERLNFVMIVALFAVADREHRDLSQGSRFRPHSLGCLLNILQNVMHPDDTVSSLRVIVPPDELDPAQVILLRWGETVSWCWETWDDYRVANSESIVFLTSTWLLHSERPFLSGGAESPPNDMSISTGSSIAILRVLHHVVLVLSTTFPSTSPPSVSMDVISGACFNAINSMRHLLSQPKEDERWILSTFCKYLLSTFVLLLAENDEELCVNDYILEALSLLDADTLGGCLMHIQGDKNFRFSARLDERFIRVQKCVSTTLGRESRAQMRQLNFVRAALHFAVILWFSQTRGCLLRQSVSPLLSTIIQLLLQGGGGSLPSKILGHAFVTASSAARNDPSWTDENQESIWQFATTSLISNLGTASSFAHYLTTSDCLCSALYCAEAWRYLGEVLLLILKRHYIGDQEPLALLTCPTVCNALIQLLRADSASTRFMISTPFTLNLCADLKAACEGTGSGEYFVVMKQRLSTIGPRLLDQIVRKSQSEPLETFEHVSMRLMFYRMYGVSHLMFVPDI</sequence>
<evidence type="ECO:0000313" key="2">
    <source>
        <dbReference type="Proteomes" id="UP001215280"/>
    </source>
</evidence>
<comment type="caution">
    <text evidence="1">The sequence shown here is derived from an EMBL/GenBank/DDBJ whole genome shotgun (WGS) entry which is preliminary data.</text>
</comment>
<name>A0AAD7P1C1_9AGAR</name>
<organism evidence="1 2">
    <name type="scientific">Mycena maculata</name>
    <dbReference type="NCBI Taxonomy" id="230809"/>
    <lineage>
        <taxon>Eukaryota</taxon>
        <taxon>Fungi</taxon>
        <taxon>Dikarya</taxon>
        <taxon>Basidiomycota</taxon>
        <taxon>Agaricomycotina</taxon>
        <taxon>Agaricomycetes</taxon>
        <taxon>Agaricomycetidae</taxon>
        <taxon>Agaricales</taxon>
        <taxon>Marasmiineae</taxon>
        <taxon>Mycenaceae</taxon>
        <taxon>Mycena</taxon>
    </lineage>
</organism>
<accession>A0AAD7P1C1</accession>
<dbReference type="Proteomes" id="UP001215280">
    <property type="component" value="Unassembled WGS sequence"/>
</dbReference>
<dbReference type="EMBL" id="JARJLG010000002">
    <property type="protein sequence ID" value="KAJ7783558.1"/>
    <property type="molecule type" value="Genomic_DNA"/>
</dbReference>